<organism evidence="1 2">
    <name type="scientific">Halteria grandinella</name>
    <dbReference type="NCBI Taxonomy" id="5974"/>
    <lineage>
        <taxon>Eukaryota</taxon>
        <taxon>Sar</taxon>
        <taxon>Alveolata</taxon>
        <taxon>Ciliophora</taxon>
        <taxon>Intramacronucleata</taxon>
        <taxon>Spirotrichea</taxon>
        <taxon>Stichotrichia</taxon>
        <taxon>Sporadotrichida</taxon>
        <taxon>Halteriidae</taxon>
        <taxon>Halteria</taxon>
    </lineage>
</organism>
<dbReference type="InterPro" id="IPR032675">
    <property type="entry name" value="LRR_dom_sf"/>
</dbReference>
<dbReference type="PANTHER" id="PTHR46282">
    <property type="entry name" value="LEUCINE-RICH MELANOCYTE DIFFERENTIATION-ASSOCIATED PROTEIN"/>
    <property type="match status" value="1"/>
</dbReference>
<protein>
    <submittedName>
        <fullName evidence="1">Uncharacterized protein</fullName>
    </submittedName>
</protein>
<dbReference type="Gene3D" id="3.80.10.10">
    <property type="entry name" value="Ribonuclease Inhibitor"/>
    <property type="match status" value="1"/>
</dbReference>
<accession>A0A8J8NDD9</accession>
<name>A0A8J8NDD9_HALGN</name>
<dbReference type="PROSITE" id="PS51450">
    <property type="entry name" value="LRR"/>
    <property type="match status" value="1"/>
</dbReference>
<dbReference type="AlphaFoldDB" id="A0A8J8NDD9"/>
<dbReference type="InterPro" id="IPR001611">
    <property type="entry name" value="Leu-rich_rpt"/>
</dbReference>
<dbReference type="InterPro" id="IPR043313">
    <property type="entry name" value="LRMDA"/>
</dbReference>
<comment type="caution">
    <text evidence="1">The sequence shown here is derived from an EMBL/GenBank/DDBJ whole genome shotgun (WGS) entry which is preliminary data.</text>
</comment>
<dbReference type="PANTHER" id="PTHR46282:SF1">
    <property type="entry name" value="LEUCINE-RICH REPEAT-CONTAINING PROTEIN 72-LIKE"/>
    <property type="match status" value="1"/>
</dbReference>
<reference evidence="1" key="1">
    <citation type="submission" date="2019-06" db="EMBL/GenBank/DDBJ databases">
        <authorList>
            <person name="Zheng W."/>
        </authorList>
    </citation>
    <scope>NUCLEOTIDE SEQUENCE</scope>
    <source>
        <strain evidence="1">QDHG01</strain>
    </source>
</reference>
<evidence type="ECO:0000313" key="1">
    <source>
        <dbReference type="EMBL" id="TNV72923.1"/>
    </source>
</evidence>
<dbReference type="OrthoDB" id="1517790at2759"/>
<dbReference type="EMBL" id="RRYP01020448">
    <property type="protein sequence ID" value="TNV72923.1"/>
    <property type="molecule type" value="Genomic_DNA"/>
</dbReference>
<sequence>MHSTIKVVDRKNDLRTLGDSLELKNAAENKASNIVEVDLSFNQLDNIEALDVFPSLKILLLDHNNLTSLQSFPSLPRLETLSLSYNGIRGQDNLLINLSQKFPALKNLNLMKNPVNPMFDSEEKYAEFRATVKIWIPTLQTLDGTDFSQNMDDIRKKQKEVEAQKSQALKQAGGSKKALETIPEERKEWKGGASGQKNVAQEDILSDLKKKKQGASAAGGSTYQFNQRAYKKYHSTRSLVERILKSHSEGNRFIRNEDL</sequence>
<dbReference type="SUPFAM" id="SSF52058">
    <property type="entry name" value="L domain-like"/>
    <property type="match status" value="1"/>
</dbReference>
<keyword evidence="2" id="KW-1185">Reference proteome</keyword>
<gene>
    <name evidence="1" type="ORF">FGO68_gene12700</name>
</gene>
<dbReference type="Proteomes" id="UP000785679">
    <property type="component" value="Unassembled WGS sequence"/>
</dbReference>
<proteinExistence type="predicted"/>
<evidence type="ECO:0000313" key="2">
    <source>
        <dbReference type="Proteomes" id="UP000785679"/>
    </source>
</evidence>